<keyword evidence="6 13" id="KW-0812">Transmembrane</keyword>
<keyword evidence="12" id="KW-1208">Phospholipid metabolism</keyword>
<comment type="pathway">
    <text evidence="13">Phospholipid metabolism; CDP-diacylglycerol biosynthesis; CDP-diacylglycerol from sn-glycerol 3-phosphate: step 3/3.</text>
</comment>
<feature type="transmembrane region" description="Helical" evidence="15">
    <location>
        <begin position="1388"/>
        <end position="1408"/>
    </location>
</feature>
<evidence type="ECO:0000313" key="17">
    <source>
        <dbReference type="Proteomes" id="UP001209570"/>
    </source>
</evidence>
<evidence type="ECO:0000256" key="2">
    <source>
        <dbReference type="ARBA" id="ARBA00010185"/>
    </source>
</evidence>
<feature type="transmembrane region" description="Helical" evidence="15">
    <location>
        <begin position="427"/>
        <end position="452"/>
    </location>
</feature>
<feature type="region of interest" description="Disordered" evidence="14">
    <location>
        <begin position="569"/>
        <end position="593"/>
    </location>
</feature>
<evidence type="ECO:0000256" key="7">
    <source>
        <dbReference type="ARBA" id="ARBA00022695"/>
    </source>
</evidence>
<keyword evidence="8 15" id="KW-1133">Transmembrane helix</keyword>
<dbReference type="PANTHER" id="PTHR46382:SF1">
    <property type="entry name" value="PHOSPHATIDATE CYTIDYLYLTRANSFERASE"/>
    <property type="match status" value="1"/>
</dbReference>
<feature type="transmembrane region" description="Helical" evidence="15">
    <location>
        <begin position="334"/>
        <end position="357"/>
    </location>
</feature>
<dbReference type="Proteomes" id="UP001209570">
    <property type="component" value="Unassembled WGS sequence"/>
</dbReference>
<feature type="transmembrane region" description="Helical" evidence="15">
    <location>
        <begin position="310"/>
        <end position="327"/>
    </location>
</feature>
<proteinExistence type="inferred from homology"/>
<keyword evidence="10 15" id="KW-0472">Membrane</keyword>
<dbReference type="GO" id="GO:0004605">
    <property type="term" value="F:phosphatidate cytidylyltransferase activity"/>
    <property type="evidence" value="ECO:0007669"/>
    <property type="project" value="UniProtKB-EC"/>
</dbReference>
<dbReference type="PANTHER" id="PTHR46382">
    <property type="entry name" value="PHOSPHATIDATE CYTIDYLYLTRANSFERASE"/>
    <property type="match status" value="1"/>
</dbReference>
<keyword evidence="17" id="KW-1185">Reference proteome</keyword>
<evidence type="ECO:0000256" key="14">
    <source>
        <dbReference type="SAM" id="MobiDB-lite"/>
    </source>
</evidence>
<feature type="region of interest" description="Disordered" evidence="14">
    <location>
        <begin position="1"/>
        <end position="35"/>
    </location>
</feature>
<keyword evidence="11" id="KW-0594">Phospholipid biosynthesis</keyword>
<dbReference type="InterPro" id="IPR000374">
    <property type="entry name" value="PC_trans"/>
</dbReference>
<feature type="compositionally biased region" description="Polar residues" evidence="14">
    <location>
        <begin position="573"/>
        <end position="587"/>
    </location>
</feature>
<dbReference type="PROSITE" id="PS01315">
    <property type="entry name" value="CDS"/>
    <property type="match status" value="1"/>
</dbReference>
<evidence type="ECO:0000256" key="15">
    <source>
        <dbReference type="SAM" id="Phobius"/>
    </source>
</evidence>
<evidence type="ECO:0000256" key="13">
    <source>
        <dbReference type="RuleBase" id="RU003938"/>
    </source>
</evidence>
<evidence type="ECO:0000256" key="6">
    <source>
        <dbReference type="ARBA" id="ARBA00022692"/>
    </source>
</evidence>
<gene>
    <name evidence="16" type="ORF">P43SY_007273</name>
</gene>
<dbReference type="GO" id="GO:0016024">
    <property type="term" value="P:CDP-diacylglycerol biosynthetic process"/>
    <property type="evidence" value="ECO:0007669"/>
    <property type="project" value="TreeGrafter"/>
</dbReference>
<evidence type="ECO:0000256" key="9">
    <source>
        <dbReference type="ARBA" id="ARBA00023098"/>
    </source>
</evidence>
<feature type="transmembrane region" description="Helical" evidence="15">
    <location>
        <begin position="473"/>
        <end position="491"/>
    </location>
</feature>
<dbReference type="InterPro" id="IPR032675">
    <property type="entry name" value="LRR_dom_sf"/>
</dbReference>
<comment type="catalytic activity">
    <reaction evidence="13">
        <text>a 1,2-diacyl-sn-glycero-3-phosphate + CTP + H(+) = a CDP-1,2-diacyl-sn-glycerol + diphosphate</text>
        <dbReference type="Rhea" id="RHEA:16229"/>
        <dbReference type="ChEBI" id="CHEBI:15378"/>
        <dbReference type="ChEBI" id="CHEBI:33019"/>
        <dbReference type="ChEBI" id="CHEBI:37563"/>
        <dbReference type="ChEBI" id="CHEBI:58332"/>
        <dbReference type="ChEBI" id="CHEBI:58608"/>
        <dbReference type="EC" id="2.7.7.41"/>
    </reaction>
</comment>
<feature type="compositionally biased region" description="Polar residues" evidence="14">
    <location>
        <begin position="1511"/>
        <end position="1521"/>
    </location>
</feature>
<feature type="transmembrane region" description="Helical" evidence="15">
    <location>
        <begin position="369"/>
        <end position="385"/>
    </location>
</feature>
<feature type="transmembrane region" description="Helical" evidence="15">
    <location>
        <begin position="47"/>
        <end position="70"/>
    </location>
</feature>
<evidence type="ECO:0000256" key="10">
    <source>
        <dbReference type="ARBA" id="ARBA00023136"/>
    </source>
</evidence>
<feature type="transmembrane region" description="Helical" evidence="15">
    <location>
        <begin position="1420"/>
        <end position="1445"/>
    </location>
</feature>
<dbReference type="EMBL" id="JAKCXM010000475">
    <property type="protein sequence ID" value="KAJ0393646.1"/>
    <property type="molecule type" value="Genomic_DNA"/>
</dbReference>
<reference evidence="16" key="1">
    <citation type="submission" date="2021-12" db="EMBL/GenBank/DDBJ databases">
        <title>Prjna785345.</title>
        <authorList>
            <person name="Rujirawat T."/>
            <person name="Krajaejun T."/>
        </authorList>
    </citation>
    <scope>NUCLEOTIDE SEQUENCE</scope>
    <source>
        <strain evidence="16">Pi057C3</strain>
    </source>
</reference>
<feature type="region of interest" description="Disordered" evidence="14">
    <location>
        <begin position="1510"/>
        <end position="1541"/>
    </location>
</feature>
<keyword evidence="7 13" id="KW-0548">Nucleotidyltransferase</keyword>
<evidence type="ECO:0000256" key="5">
    <source>
        <dbReference type="ARBA" id="ARBA00022679"/>
    </source>
</evidence>
<feature type="transmembrane region" description="Helical" evidence="15">
    <location>
        <begin position="635"/>
        <end position="659"/>
    </location>
</feature>
<evidence type="ECO:0000256" key="4">
    <source>
        <dbReference type="ARBA" id="ARBA00022516"/>
    </source>
</evidence>
<keyword evidence="9" id="KW-0443">Lipid metabolism</keyword>
<protein>
    <recommendedName>
        <fullName evidence="13">Phosphatidate cytidylyltransferase</fullName>
        <ecNumber evidence="13">2.7.7.41</ecNumber>
    </recommendedName>
</protein>
<dbReference type="Gene3D" id="3.80.10.10">
    <property type="entry name" value="Ribonuclease Inhibitor"/>
    <property type="match status" value="2"/>
</dbReference>
<keyword evidence="3" id="KW-1003">Cell membrane</keyword>
<evidence type="ECO:0000256" key="8">
    <source>
        <dbReference type="ARBA" id="ARBA00022989"/>
    </source>
</evidence>
<feature type="transmembrane region" description="Helical" evidence="15">
    <location>
        <begin position="1234"/>
        <end position="1258"/>
    </location>
</feature>
<evidence type="ECO:0000256" key="1">
    <source>
        <dbReference type="ARBA" id="ARBA00004651"/>
    </source>
</evidence>
<feature type="compositionally biased region" description="Basic and acidic residues" evidence="14">
    <location>
        <begin position="148"/>
        <end position="157"/>
    </location>
</feature>
<dbReference type="EC" id="2.7.7.41" evidence="13"/>
<dbReference type="GO" id="GO:0005886">
    <property type="term" value="C:plasma membrane"/>
    <property type="evidence" value="ECO:0007669"/>
    <property type="project" value="UniProtKB-SubCell"/>
</dbReference>
<dbReference type="Pfam" id="PF01148">
    <property type="entry name" value="CTP_transf_1"/>
    <property type="match status" value="1"/>
</dbReference>
<keyword evidence="4" id="KW-0444">Lipid biosynthesis</keyword>
<feature type="transmembrane region" description="Helical" evidence="15">
    <location>
        <begin position="958"/>
        <end position="976"/>
    </location>
</feature>
<feature type="transmembrane region" description="Helical" evidence="15">
    <location>
        <begin position="1279"/>
        <end position="1299"/>
    </location>
</feature>
<organism evidence="16 17">
    <name type="scientific">Pythium insidiosum</name>
    <name type="common">Pythiosis disease agent</name>
    <dbReference type="NCBI Taxonomy" id="114742"/>
    <lineage>
        <taxon>Eukaryota</taxon>
        <taxon>Sar</taxon>
        <taxon>Stramenopiles</taxon>
        <taxon>Oomycota</taxon>
        <taxon>Peronosporomycetes</taxon>
        <taxon>Pythiales</taxon>
        <taxon>Pythiaceae</taxon>
        <taxon>Pythium</taxon>
    </lineage>
</organism>
<feature type="transmembrane region" description="Helical" evidence="15">
    <location>
        <begin position="813"/>
        <end position="833"/>
    </location>
</feature>
<feature type="transmembrane region" description="Helical" evidence="15">
    <location>
        <begin position="497"/>
        <end position="514"/>
    </location>
</feature>
<feature type="transmembrane region" description="Helical" evidence="15">
    <location>
        <begin position="76"/>
        <end position="96"/>
    </location>
</feature>
<feature type="region of interest" description="Disordered" evidence="14">
    <location>
        <begin position="119"/>
        <end position="202"/>
    </location>
</feature>
<feature type="transmembrane region" description="Helical" evidence="15">
    <location>
        <begin position="272"/>
        <end position="290"/>
    </location>
</feature>
<feature type="transmembrane region" description="Helical" evidence="15">
    <location>
        <begin position="679"/>
        <end position="703"/>
    </location>
</feature>
<evidence type="ECO:0000256" key="12">
    <source>
        <dbReference type="ARBA" id="ARBA00023264"/>
    </source>
</evidence>
<sequence length="1902" mass="209537">MAVDRTTPPLDARADGPDGPRGSESAPTMPAGADGPRGALADRLRALLALNAVQRILSSVVLAPLVTFFLWQSPAFATATVCSCLTSLCSYEYSWLSYRIQHRLLAAHRRFYDGVPPVAGDSTRSSGSGSSGSPQCRACVDGEEEEGESRRAGRLRLDSGFATVTRRHPPEVSSDMSTPSVVSDAPSHARPSNDETSEFSVSGGVVFPASGSPRFSGAPFACEAEPEPTTRDAPVLEASTSSSDAESAFPTLNTRCAVSAVAERWCGGRESIAAALLATAMAAVSTASMLHMIAKWLPQLKETELYDYRLFYAATTTWISAFCACFTPDWEHAVILYLEGLMFTVLTLYSTICPINMFSCELHLEPQQVFLATMGALLLFRLVTARRPIDGVVVFGLDLLGFVYIIGTLSVMVAFVDDDKRTIYRKLLIVLLYVTWASDSGAYATGKLLAWWRYPYYHPLAAHLSKNKDYEGTLGAIVCGIIAMFAASNLLDVPGSSWTKVAFTILGVIVGRFGDLFESLIKRAAGVKDSGRLIPGHGGVLDRIDALMFVTLVFARYYTTVLDSVAPAPPATSPNDSLRTPSVTAVNSRDGPKKKLTTTAMATAQRLIAPVLQSAREQSDVAAFVVWCSPGTYRVVWSIILMFHIVNTGIVARSLYSWIRTDQDPEEVAKALRNVGIQFSYPAIRGLIFCAAIALTWHCLLSVASEEFPPKSRVGAVIFQSTRHLRHQIERMKSVRDSVTSFLDNQSQRSASSCIRIVWASIFLAWRALNMCVGAFGIRGQYFDVGFHLRELFEISIQTYQAYRISYLVPQDWVSFLSICVVVLNCWTTPLLHAIFHSNLRLRRVWCLGVDVVLDFFSSMLMPFFVYTAYRRLIIRADWYNPVWIMQTANALLCFHINSPLDLVSRILPNLSMLSCLGAIQPLLRAQPADPNDPVFVASLASKPIAESSHHARRQRRLHIFLMVYGLCVIGLQSAARLQADSNPIPGCQLATKRWFATKPTCAVLELNCHRRNWTGSAQDLDSVLKQVDEQTLAALIVSHCLAVEISLTIHRFPNLVWLEIYNSTLVDWPSHAAPSNAHNPRLSRVLMVHTNFSSGFPSALLSMDGKDDPAEEFPSTLIDIEFVSTNLTELPLDIGLLWPDALSTFLVESSGLTAVPPALGRLDVETLSLAGNDLTSLPLELVDDTDFDLLSLAGNPLRALPNVPVILVMRRSHTVSNRLDCFHLECSRPVFRFVWWLVLSLNALHAGALARATFSLIRTLRFPRRTQTLLRAIGEHPNTWITLLGAVCAITIVVLHVVEMLRLLWLSLQRRQLCFLDHELKPFRRNPTNSRLRGAMHSIRIRINQFRRLYSIRGPYFEHAFHAREILEISLQTLQAYRVSYFVVHPWVNQLAMAVIVLNCWSSALIYHVFPHHQAKRRVLCLLIDIVLDMTSSMVIPYIIYGVYRYLLNFEDYYDPIWIRETANDLLQVTNVSMLDLLARLMAAGSIVISLQTVQTLIKAHDARAKIREQPSTMTATSPAVSRVSADRGGGSGPHRSVTATSSVVPLPHVPVSRPRPRWISVLHGLFVVYGFLGIFVSHRASRLADSSQRALPGCHASMRHWLALKYPCSILEINCHRRALDGSADELAAVLAELDPNSLGGVILSHCPRVEMPAAILSFPYLFWLELYNSTLLEWPVAAALSAARLPRLSNLALVRVNVTESRPRGLLPGSGRREPSTLQHVAVVRSNLSLTSELLTHWGSDLDVLVVEHCGLQAVPPAMAALRVTVLSLAANALTSVPPSLLFPRPLPFDALSLASNPLESLPERLGAEATATAAVFATTHALSIKFKGLYLENTAVSALPAWARADGLCRRVDLFAGGAPLCAGAARAPPCDERLTHCGAEIAGHFFPMAAHAARRLP</sequence>
<feature type="transmembrane region" description="Helical" evidence="15">
    <location>
        <begin position="845"/>
        <end position="867"/>
    </location>
</feature>
<keyword evidence="5 13" id="KW-0808">Transferase</keyword>
<feature type="transmembrane region" description="Helical" evidence="15">
    <location>
        <begin position="392"/>
        <end position="415"/>
    </location>
</feature>
<evidence type="ECO:0000313" key="16">
    <source>
        <dbReference type="EMBL" id="KAJ0393646.1"/>
    </source>
</evidence>
<comment type="subcellular location">
    <subcellularLocation>
        <location evidence="1">Cell membrane</location>
        <topology evidence="1">Multi-pass membrane protein</topology>
    </subcellularLocation>
</comment>
<name>A0AAD5Q323_PYTIN</name>
<evidence type="ECO:0000256" key="11">
    <source>
        <dbReference type="ARBA" id="ARBA00023209"/>
    </source>
</evidence>
<evidence type="ECO:0000256" key="3">
    <source>
        <dbReference type="ARBA" id="ARBA00022475"/>
    </source>
</evidence>
<comment type="caution">
    <text evidence="16">The sequence shown here is derived from an EMBL/GenBank/DDBJ whole genome shotgun (WGS) entry which is preliminary data.</text>
</comment>
<accession>A0AAD5Q323</accession>
<comment type="similarity">
    <text evidence="2 13">Belongs to the CDS family.</text>
</comment>
<dbReference type="SUPFAM" id="SSF52058">
    <property type="entry name" value="L domain-like"/>
    <property type="match status" value="2"/>
</dbReference>